<reference evidence="2 3" key="1">
    <citation type="submission" date="2020-09" db="EMBL/GenBank/DDBJ databases">
        <title>Bacillus nautilus sp. nov., Chryseoglobus crepusculi sp. nov, and Psychrobacter noctis sp. nov., isolated from deep-sea sponges from the equatorial Atlantic.</title>
        <authorList>
            <person name="Stennett H.L."/>
            <person name="Williams S.E."/>
        </authorList>
    </citation>
    <scope>NUCLEOTIDE SEQUENCE [LARGE SCALE GENOMIC DNA]</scope>
    <source>
        <strain evidence="2 3">28M-24</strain>
    </source>
</reference>
<dbReference type="Gene3D" id="1.10.10.60">
    <property type="entry name" value="Homeodomain-like"/>
    <property type="match status" value="1"/>
</dbReference>
<feature type="domain" description="HTH araC/xylS-type" evidence="1">
    <location>
        <begin position="158"/>
        <end position="255"/>
    </location>
</feature>
<comment type="caution">
    <text evidence="2">The sequence shown here is derived from an EMBL/GenBank/DDBJ whole genome shotgun (WGS) entry which is preliminary data.</text>
</comment>
<dbReference type="PROSITE" id="PS01124">
    <property type="entry name" value="HTH_ARAC_FAMILY_2"/>
    <property type="match status" value="1"/>
</dbReference>
<name>A0ABR8LQC5_9FLAO</name>
<dbReference type="RefSeq" id="WP_191099000.1">
    <property type="nucleotide sequence ID" value="NZ_JACXXF010000001.1"/>
</dbReference>
<sequence length="266" mass="31030">MNFRYIKCTNTNQLVQNFFELTVDQSSIPLKSKVIPTAQSHIIYTNTPIQTECNKVTYNSNGLVVLGQSYKSYVLKATNPYFNFGINFHPTALYKILKTDISKLTDKHVSLSEIDNKLYTLLSPIFKENLKGTALAKRIENQLQKLEVYESKNTKLVDEAVKVIYKKEGKINVEELLKIFPISQKHLEVQFKKTIGLTPLKFIKLYKFLSLMKQYEAKKASISELIDYYAYYDLSHFTKDFKLFMNQKPSDYFKSENIFLNNYLKL</sequence>
<evidence type="ECO:0000259" key="1">
    <source>
        <dbReference type="PROSITE" id="PS01124"/>
    </source>
</evidence>
<dbReference type="EMBL" id="JACXXH010000001">
    <property type="protein sequence ID" value="MBD3862416.1"/>
    <property type="molecule type" value="Genomic_DNA"/>
</dbReference>
<proteinExistence type="predicted"/>
<accession>A0ABR8LQC5</accession>
<protein>
    <submittedName>
        <fullName evidence="2">AraC family transcriptional regulator</fullName>
    </submittedName>
</protein>
<dbReference type="Pfam" id="PF20240">
    <property type="entry name" value="DUF6597"/>
    <property type="match status" value="1"/>
</dbReference>
<dbReference type="Pfam" id="PF12833">
    <property type="entry name" value="HTH_18"/>
    <property type="match status" value="1"/>
</dbReference>
<dbReference type="SMART" id="SM00342">
    <property type="entry name" value="HTH_ARAC"/>
    <property type="match status" value="1"/>
</dbReference>
<evidence type="ECO:0000313" key="2">
    <source>
        <dbReference type="EMBL" id="MBD3862416.1"/>
    </source>
</evidence>
<dbReference type="Proteomes" id="UP000627521">
    <property type="component" value="Unassembled WGS sequence"/>
</dbReference>
<keyword evidence="3" id="KW-1185">Reference proteome</keyword>
<gene>
    <name evidence="2" type="ORF">IEG06_03060</name>
</gene>
<dbReference type="InterPro" id="IPR046532">
    <property type="entry name" value="DUF6597"/>
</dbReference>
<evidence type="ECO:0000313" key="3">
    <source>
        <dbReference type="Proteomes" id="UP000627521"/>
    </source>
</evidence>
<dbReference type="InterPro" id="IPR018060">
    <property type="entry name" value="HTH_AraC"/>
</dbReference>
<organism evidence="2 3">
    <name type="scientific">Olleya marilimosa</name>
    <dbReference type="NCBI Taxonomy" id="272164"/>
    <lineage>
        <taxon>Bacteria</taxon>
        <taxon>Pseudomonadati</taxon>
        <taxon>Bacteroidota</taxon>
        <taxon>Flavobacteriia</taxon>
        <taxon>Flavobacteriales</taxon>
        <taxon>Flavobacteriaceae</taxon>
    </lineage>
</organism>